<proteinExistence type="predicted"/>
<dbReference type="Proteomes" id="UP000189933">
    <property type="component" value="Unassembled WGS sequence"/>
</dbReference>
<name>A0A1T4QCZ7_9FIRM</name>
<protein>
    <submittedName>
        <fullName evidence="1">Uncharacterized protein</fullName>
    </submittedName>
</protein>
<reference evidence="2" key="1">
    <citation type="submission" date="2017-02" db="EMBL/GenBank/DDBJ databases">
        <authorList>
            <person name="Varghese N."/>
            <person name="Submissions S."/>
        </authorList>
    </citation>
    <scope>NUCLEOTIDE SEQUENCE [LARGE SCALE GENOMIC DNA]</scope>
    <source>
        <strain evidence="2">DSM 16521</strain>
    </source>
</reference>
<gene>
    <name evidence="1" type="ORF">SAMN02745885_01614</name>
</gene>
<dbReference type="RefSeq" id="WP_078665669.1">
    <property type="nucleotide sequence ID" value="NZ_FUXM01000018.1"/>
</dbReference>
<sequence>MEKKIDMLLDYVAQITQELTDIKNTQQQHSQQLAAMQHSIARIENEYGEKITALFDGYSMRGDQIARLQEHLDERLDAIQTDLSYIVSKIAQHERKFVRLNAKG</sequence>
<evidence type="ECO:0000313" key="1">
    <source>
        <dbReference type="EMBL" id="SKA01612.1"/>
    </source>
</evidence>
<keyword evidence="2" id="KW-1185">Reference proteome</keyword>
<accession>A0A1T4QCZ7</accession>
<organism evidence="1 2">
    <name type="scientific">Carboxydocella sporoproducens DSM 16521</name>
    <dbReference type="NCBI Taxonomy" id="1121270"/>
    <lineage>
        <taxon>Bacteria</taxon>
        <taxon>Bacillati</taxon>
        <taxon>Bacillota</taxon>
        <taxon>Clostridia</taxon>
        <taxon>Eubacteriales</taxon>
        <taxon>Clostridiales Family XVI. Incertae Sedis</taxon>
        <taxon>Carboxydocella</taxon>
    </lineage>
</organism>
<dbReference type="OrthoDB" id="1707630at2"/>
<dbReference type="AlphaFoldDB" id="A0A1T4QCZ7"/>
<dbReference type="EMBL" id="FUXM01000018">
    <property type="protein sequence ID" value="SKA01612.1"/>
    <property type="molecule type" value="Genomic_DNA"/>
</dbReference>
<evidence type="ECO:0000313" key="2">
    <source>
        <dbReference type="Proteomes" id="UP000189933"/>
    </source>
</evidence>